<evidence type="ECO:0000256" key="1">
    <source>
        <dbReference type="SAM" id="MobiDB-lite"/>
    </source>
</evidence>
<reference evidence="2" key="2">
    <citation type="journal article" date="2023" name="Microbiol Resour">
        <title>Decontamination and Annotation of the Draft Genome Sequence of the Oomycete Lagenidium giganteum ARSEF 373.</title>
        <authorList>
            <person name="Morgan W.R."/>
            <person name="Tartar A."/>
        </authorList>
    </citation>
    <scope>NUCLEOTIDE SEQUENCE</scope>
    <source>
        <strain evidence="2">ARSEF 373</strain>
    </source>
</reference>
<name>A0AAV2ZJN7_9STRA</name>
<dbReference type="InterPro" id="IPR052859">
    <property type="entry name" value="LRR-IQ_domain_protein"/>
</dbReference>
<protein>
    <recommendedName>
        <fullName evidence="4">Leucine-rich repeat domain, L domain-like</fullName>
    </recommendedName>
</protein>
<organism evidence="2 3">
    <name type="scientific">Lagenidium giganteum</name>
    <dbReference type="NCBI Taxonomy" id="4803"/>
    <lineage>
        <taxon>Eukaryota</taxon>
        <taxon>Sar</taxon>
        <taxon>Stramenopiles</taxon>
        <taxon>Oomycota</taxon>
        <taxon>Peronosporomycetes</taxon>
        <taxon>Pythiales</taxon>
        <taxon>Pythiaceae</taxon>
    </lineage>
</organism>
<reference evidence="2" key="1">
    <citation type="submission" date="2022-11" db="EMBL/GenBank/DDBJ databases">
        <authorList>
            <person name="Morgan W.R."/>
            <person name="Tartar A."/>
        </authorList>
    </citation>
    <scope>NUCLEOTIDE SEQUENCE</scope>
    <source>
        <strain evidence="2">ARSEF 373</strain>
    </source>
</reference>
<proteinExistence type="predicted"/>
<keyword evidence="3" id="KW-1185">Reference proteome</keyword>
<feature type="region of interest" description="Disordered" evidence="1">
    <location>
        <begin position="1017"/>
        <end position="1051"/>
    </location>
</feature>
<dbReference type="PROSITE" id="PS50096">
    <property type="entry name" value="IQ"/>
    <property type="match status" value="2"/>
</dbReference>
<feature type="compositionally biased region" description="Polar residues" evidence="1">
    <location>
        <begin position="433"/>
        <end position="443"/>
    </location>
</feature>
<comment type="caution">
    <text evidence="2">The sequence shown here is derived from an EMBL/GenBank/DDBJ whole genome shotgun (WGS) entry which is preliminary data.</text>
</comment>
<feature type="region of interest" description="Disordered" evidence="1">
    <location>
        <begin position="1"/>
        <end position="32"/>
    </location>
</feature>
<dbReference type="InterPro" id="IPR032675">
    <property type="entry name" value="LRR_dom_sf"/>
</dbReference>
<dbReference type="SUPFAM" id="SSF52058">
    <property type="entry name" value="L domain-like"/>
    <property type="match status" value="1"/>
</dbReference>
<gene>
    <name evidence="2" type="ORF">N0F65_004455</name>
</gene>
<dbReference type="EMBL" id="DAKRPA010000005">
    <property type="protein sequence ID" value="DBA04818.1"/>
    <property type="molecule type" value="Genomic_DNA"/>
</dbReference>
<evidence type="ECO:0000313" key="3">
    <source>
        <dbReference type="Proteomes" id="UP001146120"/>
    </source>
</evidence>
<feature type="compositionally biased region" description="Acidic residues" evidence="1">
    <location>
        <begin position="18"/>
        <end position="32"/>
    </location>
</feature>
<evidence type="ECO:0000313" key="2">
    <source>
        <dbReference type="EMBL" id="DBA04818.1"/>
    </source>
</evidence>
<sequence>MAEDDSLSSIGSLRSLHEEDDEASSADSVDPEVEAATEDLFRWRQRVYQRVHEHIKHLEMFSSGYEFLVILNVQQNAIEDLAPLAGISRSLRLLNVSQNAIAHLPDAGFWAKFESLTFLFLAQNHLHTWQDLSGITACAALQWLTLAGNPFASLQNARRFVVNKLVQLEALDEYLVTDSELIKAAPSVARFEPESVRLQTNHLIMPLEFDSELSSLEYLRSTEQQLHRLFRQHSPSIIVQRHVRGYLSRRDQFPAMRKVRQLIVNAQKRVRGYLFRQRIQHEFVALVHAKGQQHLLLTPTDSRDFTASARRGLKRLVQLVRDWKRKFHAKKQAVAIKKIRFWCVMVYQRYQQRANRLLVDEQELFVYYTPSFAQEVIRFAMKAACRDPFLAQLPHHERLQLLEQRSTTSGASVIRAPAQERVVAVSTDDPGVSATTVTPSTSFGKGDGSRRKTEHSLIRTPPVLRFCRNDMDIEHQALVTEKQLLQRDLKRIAAFFAAVEQTDQASRERVSQRAAELHLGQLQTEIERRLVICNKKILHAAIKQQQRRQQQLQQQQLNNGQFSLARVNIRTRGYVPSHWERKRFASLAAQQLKPSAAHDREPYVRMLVFIPWSIDMYMQMMTGIARFLAKRSGPAFALSFDQMQQSHSALAIQSAWRASRRHVRRNHREVAIARALSCIQRWWRYMSGLRRRTALLRATVQLGASINSNVLFMEAGLYYALSDPMAWRTIQVTLDEHHATGRCRERGLHCVVGDDGRVVIELSPAQLALREHYKSGTSMLPSTLATLATQLDHSHTRSAFLPLWLPDMPDCREESMASREHDGTPQLLTERVHVEPTLVERELLVGLVDTGLGAFVTSNPFRHWSAALYVFETCGQVMELSRRVTEHHHKPWQLGAVAAQSFVRLTFESATEARRRAIVLLWKTFDPLTRTYARLYSMELLFGATLLHHQWALSQVASAEEVARLASNWTRDMHNSGMPSAWWARVEALLPRIPLQGLDGAEHLQLATPLSSVRATMFNSGSSGKRGSPLTPMSPLADGEGDDNSGSGRPAPLHVVVACSLEKGIVPRPPSSARSDGSGASGGFSRHHMLAEQMERAQTPEDLYERQEREQMTKELKVRDMREERERAMEALVVDRRILQRENAAVVAGIKLDIDVKLQKLRYERELAKMNARALVEQDKIAHTRSKLKRHFEQTFVTETGAMMRMAAREAVAQRHDHRHEQQRFLNARIRQREDEADARRKDAKSFHFVANQTARTQVQERVEEPLQTVQDLKARRLQRIKARKEEDKEIKRMLKLI</sequence>
<evidence type="ECO:0008006" key="4">
    <source>
        <dbReference type="Google" id="ProtNLM"/>
    </source>
</evidence>
<dbReference type="InterPro" id="IPR000048">
    <property type="entry name" value="IQ_motif_EF-hand-BS"/>
</dbReference>
<accession>A0AAV2ZJN7</accession>
<dbReference type="Proteomes" id="UP001146120">
    <property type="component" value="Unassembled WGS sequence"/>
</dbReference>
<dbReference type="Gene3D" id="3.80.10.10">
    <property type="entry name" value="Ribonuclease Inhibitor"/>
    <property type="match status" value="1"/>
</dbReference>
<dbReference type="PANTHER" id="PTHR46723:SF1">
    <property type="entry name" value="LEUCINE-RICH REPEAT AND IQ DOMAIN-CONTAINING PROTEIN 3"/>
    <property type="match status" value="1"/>
</dbReference>
<dbReference type="SMART" id="SM00015">
    <property type="entry name" value="IQ"/>
    <property type="match status" value="3"/>
</dbReference>
<feature type="region of interest" description="Disordered" evidence="1">
    <location>
        <begin position="433"/>
        <end position="455"/>
    </location>
</feature>
<dbReference type="PANTHER" id="PTHR46723">
    <property type="entry name" value="LEUCINE-RICH REPEAT AND IQ DOMAIN-CONTAINING PROTEIN 3"/>
    <property type="match status" value="1"/>
</dbReference>